<sequence length="272" mass="29823">MTQGKKVASPAGQYFAEVLRLLRGSAGLSQNDLGARMSYTGAAVSAVETGAKPATDEFVEAAEKALDAGGVIRAASKYLRLERYPEHFQGFVQLEQEALSVTSFCTQVIEGLFQTEDYARALLGTGFPPLEEEEVQRLTIARTERAALLERKPVCVIDVVLEEAALRRQLGGREVMKRQYEHLLACVEQPNVNVQVMPTNCGAHAGLFGPLKLIETQDSERIVYFEANGKSTLVSDPNEVGSYARRCAMISRQALRPKESQALIEQLAESDD</sequence>
<dbReference type="PATRIC" id="fig|933944.5.peg.4124"/>
<dbReference type="Proteomes" id="UP000176087">
    <property type="component" value="Unassembled WGS sequence"/>
</dbReference>
<reference evidence="2 3" key="1">
    <citation type="journal article" date="2016" name="Front. Microbiol.">
        <title>Comparative Genomics Analysis of Streptomyces Species Reveals Their Adaptation to the Marine Environment and Their Diversity at the Genomic Level.</title>
        <authorList>
            <person name="Tian X."/>
            <person name="Zhang Z."/>
            <person name="Yang T."/>
            <person name="Chen M."/>
            <person name="Li J."/>
            <person name="Chen F."/>
            <person name="Yang J."/>
            <person name="Li W."/>
            <person name="Zhang B."/>
            <person name="Zhang Z."/>
            <person name="Wu J."/>
            <person name="Zhang C."/>
            <person name="Long L."/>
            <person name="Xiao J."/>
        </authorList>
    </citation>
    <scope>NUCLEOTIDE SEQUENCE [LARGE SCALE GENOMIC DNA]</scope>
    <source>
        <strain evidence="2 3">SCSIO 10390</strain>
    </source>
</reference>
<dbReference type="EMBL" id="LJGT01000041">
    <property type="protein sequence ID" value="OEU85840.1"/>
    <property type="molecule type" value="Genomic_DNA"/>
</dbReference>
<protein>
    <submittedName>
        <fullName evidence="2">DNA-binding protein</fullName>
    </submittedName>
</protein>
<evidence type="ECO:0000313" key="2">
    <source>
        <dbReference type="EMBL" id="OEU85840.1"/>
    </source>
</evidence>
<dbReference type="SMART" id="SM00530">
    <property type="entry name" value="HTH_XRE"/>
    <property type="match status" value="1"/>
</dbReference>
<dbReference type="STRING" id="933944.AN215_25940"/>
<gene>
    <name evidence="2" type="ORF">AN215_25940</name>
</gene>
<dbReference type="InterPro" id="IPR043917">
    <property type="entry name" value="DUF5753"/>
</dbReference>
<evidence type="ECO:0000259" key="1">
    <source>
        <dbReference type="PROSITE" id="PS50943"/>
    </source>
</evidence>
<dbReference type="CDD" id="cd00093">
    <property type="entry name" value="HTH_XRE"/>
    <property type="match status" value="1"/>
</dbReference>
<organism evidence="2 3">
    <name type="scientific">Streptomyces abyssalis</name>
    <dbReference type="NCBI Taxonomy" id="933944"/>
    <lineage>
        <taxon>Bacteria</taxon>
        <taxon>Bacillati</taxon>
        <taxon>Actinomycetota</taxon>
        <taxon>Actinomycetes</taxon>
        <taxon>Kitasatosporales</taxon>
        <taxon>Streptomycetaceae</taxon>
        <taxon>Streptomyces</taxon>
    </lineage>
</organism>
<dbReference type="RefSeq" id="WP_070010754.1">
    <property type="nucleotide sequence ID" value="NZ_LJGS01000039.1"/>
</dbReference>
<dbReference type="Gene3D" id="1.10.260.40">
    <property type="entry name" value="lambda repressor-like DNA-binding domains"/>
    <property type="match status" value="1"/>
</dbReference>
<feature type="domain" description="HTH cro/C1-type" evidence="1">
    <location>
        <begin position="19"/>
        <end position="67"/>
    </location>
</feature>
<name>A0A1E7JHB4_9ACTN</name>
<dbReference type="Pfam" id="PF13560">
    <property type="entry name" value="HTH_31"/>
    <property type="match status" value="1"/>
</dbReference>
<evidence type="ECO:0000313" key="3">
    <source>
        <dbReference type="Proteomes" id="UP000176087"/>
    </source>
</evidence>
<proteinExistence type="predicted"/>
<keyword evidence="3" id="KW-1185">Reference proteome</keyword>
<comment type="caution">
    <text evidence="2">The sequence shown here is derived from an EMBL/GenBank/DDBJ whole genome shotgun (WGS) entry which is preliminary data.</text>
</comment>
<dbReference type="InterPro" id="IPR001387">
    <property type="entry name" value="Cro/C1-type_HTH"/>
</dbReference>
<dbReference type="SUPFAM" id="SSF47413">
    <property type="entry name" value="lambda repressor-like DNA-binding domains"/>
    <property type="match status" value="1"/>
</dbReference>
<keyword evidence="2" id="KW-0238">DNA-binding</keyword>
<dbReference type="Pfam" id="PF19054">
    <property type="entry name" value="DUF5753"/>
    <property type="match status" value="1"/>
</dbReference>
<dbReference type="InterPro" id="IPR010982">
    <property type="entry name" value="Lambda_DNA-bd_dom_sf"/>
</dbReference>
<dbReference type="GO" id="GO:0003677">
    <property type="term" value="F:DNA binding"/>
    <property type="evidence" value="ECO:0007669"/>
    <property type="project" value="UniProtKB-KW"/>
</dbReference>
<dbReference type="PROSITE" id="PS50943">
    <property type="entry name" value="HTH_CROC1"/>
    <property type="match status" value="1"/>
</dbReference>
<dbReference type="AlphaFoldDB" id="A0A1E7JHB4"/>
<accession>A0A1E7JHB4</accession>
<dbReference type="OrthoDB" id="3669136at2"/>